<dbReference type="InterPro" id="IPR001387">
    <property type="entry name" value="Cro/C1-type_HTH"/>
</dbReference>
<feature type="domain" description="HTH cro/C1-type" evidence="1">
    <location>
        <begin position="14"/>
        <end position="68"/>
    </location>
</feature>
<reference evidence="2 3" key="1">
    <citation type="submission" date="2019-03" db="EMBL/GenBank/DDBJ databases">
        <title>Genomic Encyclopedia of Archaeal and Bacterial Type Strains, Phase II (KMG-II): from individual species to whole genera.</title>
        <authorList>
            <person name="Goeker M."/>
        </authorList>
    </citation>
    <scope>NUCLEOTIDE SEQUENCE [LARGE SCALE GENOMIC DNA]</scope>
    <source>
        <strain evidence="2 3">DSM 28353</strain>
    </source>
</reference>
<dbReference type="InterPro" id="IPR010982">
    <property type="entry name" value="Lambda_DNA-bd_dom_sf"/>
</dbReference>
<evidence type="ECO:0000259" key="1">
    <source>
        <dbReference type="PROSITE" id="PS50943"/>
    </source>
</evidence>
<dbReference type="EMBL" id="SNYV01000011">
    <property type="protein sequence ID" value="TDQ79522.1"/>
    <property type="molecule type" value="Genomic_DNA"/>
</dbReference>
<dbReference type="Pfam" id="PF01381">
    <property type="entry name" value="HTH_3"/>
    <property type="match status" value="1"/>
</dbReference>
<name>A0A4R6WLB3_9SPHI</name>
<dbReference type="SMART" id="SM00530">
    <property type="entry name" value="HTH_XRE"/>
    <property type="match status" value="1"/>
</dbReference>
<organism evidence="2 3">
    <name type="scientific">Sphingobacterium yanglingense</name>
    <dbReference type="NCBI Taxonomy" id="1437280"/>
    <lineage>
        <taxon>Bacteria</taxon>
        <taxon>Pseudomonadati</taxon>
        <taxon>Bacteroidota</taxon>
        <taxon>Sphingobacteriia</taxon>
        <taxon>Sphingobacteriales</taxon>
        <taxon>Sphingobacteriaceae</taxon>
        <taxon>Sphingobacterium</taxon>
    </lineage>
</organism>
<dbReference type="Gene3D" id="1.10.260.40">
    <property type="entry name" value="lambda repressor-like DNA-binding domains"/>
    <property type="match status" value="1"/>
</dbReference>
<dbReference type="CDD" id="cd00093">
    <property type="entry name" value="HTH_XRE"/>
    <property type="match status" value="1"/>
</dbReference>
<dbReference type="SUPFAM" id="SSF47413">
    <property type="entry name" value="lambda repressor-like DNA-binding domains"/>
    <property type="match status" value="1"/>
</dbReference>
<accession>A0A4R6WLB3</accession>
<dbReference type="AlphaFoldDB" id="A0A4R6WLB3"/>
<dbReference type="GO" id="GO:0003677">
    <property type="term" value="F:DNA binding"/>
    <property type="evidence" value="ECO:0007669"/>
    <property type="project" value="InterPro"/>
</dbReference>
<comment type="caution">
    <text evidence="2">The sequence shown here is derived from an EMBL/GenBank/DDBJ whole genome shotgun (WGS) entry which is preliminary data.</text>
</comment>
<sequence>MIMENLITDEAKRFKAFRLAENLTQEELGEALGKTKSWINKVENGSRRITLTEVSILRKKFDMSYEWFYEGKGKRVESGKDENLLTVTTALKNEVDLLKQKVEKQDQIIKKLVRDFYAKD</sequence>
<keyword evidence="3" id="KW-1185">Reference proteome</keyword>
<evidence type="ECO:0000313" key="3">
    <source>
        <dbReference type="Proteomes" id="UP000295292"/>
    </source>
</evidence>
<dbReference type="PROSITE" id="PS50943">
    <property type="entry name" value="HTH_CROC1"/>
    <property type="match status" value="1"/>
</dbReference>
<protein>
    <submittedName>
        <fullName evidence="2">Helix-turn-helix protein</fullName>
    </submittedName>
</protein>
<proteinExistence type="predicted"/>
<gene>
    <name evidence="2" type="ORF">CLV99_0964</name>
</gene>
<evidence type="ECO:0000313" key="2">
    <source>
        <dbReference type="EMBL" id="TDQ79522.1"/>
    </source>
</evidence>
<dbReference type="Proteomes" id="UP000295292">
    <property type="component" value="Unassembled WGS sequence"/>
</dbReference>
<dbReference type="OrthoDB" id="763945at2"/>